<evidence type="ECO:0000313" key="3">
    <source>
        <dbReference type="Proteomes" id="UP000245464"/>
    </source>
</evidence>
<proteinExistence type="predicted"/>
<comment type="caution">
    <text evidence="2">The sequence shown here is derived from an EMBL/GenBank/DDBJ whole genome shotgun (WGS) entry which is preliminary data.</text>
</comment>
<dbReference type="InterPro" id="IPR002893">
    <property type="entry name" value="Znf_MYND"/>
</dbReference>
<dbReference type="KEGG" id="ptrr:6345945"/>
<feature type="compositionally biased region" description="Polar residues" evidence="1">
    <location>
        <begin position="190"/>
        <end position="207"/>
    </location>
</feature>
<dbReference type="RefSeq" id="XP_065960375.1">
    <property type="nucleotide sequence ID" value="XM_066109453.1"/>
</dbReference>
<dbReference type="Proteomes" id="UP000245464">
    <property type="component" value="Chromosome 8"/>
</dbReference>
<protein>
    <submittedName>
        <fullName evidence="2">Putative MYND domain protein</fullName>
    </submittedName>
</protein>
<gene>
    <name evidence="2" type="ORF">PtrM4_140060</name>
</gene>
<name>A0A317AQ34_9PLEO</name>
<accession>A0A317AQ34</accession>
<dbReference type="GeneID" id="6345945"/>
<dbReference type="SUPFAM" id="SSF144232">
    <property type="entry name" value="HIT/MYND zinc finger-like"/>
    <property type="match status" value="1"/>
</dbReference>
<reference evidence="2" key="1">
    <citation type="journal article" date="2018" name="BMC Genomics">
        <title>Comparative genomics of the wheat fungal pathogen Pyrenophora tritici-repentis reveals chromosomal variations and genome plasticity.</title>
        <authorList>
            <person name="Moolhuijzen P."/>
            <person name="See P.T."/>
            <person name="Hane J.K."/>
            <person name="Shi G."/>
            <person name="Liu Z."/>
            <person name="Oliver R.P."/>
            <person name="Moffat C.S."/>
        </authorList>
    </citation>
    <scope>NUCLEOTIDE SEQUENCE [LARGE SCALE GENOMIC DNA]</scope>
    <source>
        <strain evidence="2">M4</strain>
    </source>
</reference>
<dbReference type="EMBL" id="NQIK02000008">
    <property type="protein sequence ID" value="KAF7567415.1"/>
    <property type="molecule type" value="Genomic_DNA"/>
</dbReference>
<organism evidence="2 3">
    <name type="scientific">Pyrenophora tritici-repentis</name>
    <dbReference type="NCBI Taxonomy" id="45151"/>
    <lineage>
        <taxon>Eukaryota</taxon>
        <taxon>Fungi</taxon>
        <taxon>Dikarya</taxon>
        <taxon>Ascomycota</taxon>
        <taxon>Pezizomycotina</taxon>
        <taxon>Dothideomycetes</taxon>
        <taxon>Pleosporomycetidae</taxon>
        <taxon>Pleosporales</taxon>
        <taxon>Pleosporineae</taxon>
        <taxon>Pleosporaceae</taxon>
        <taxon>Pyrenophora</taxon>
    </lineage>
</organism>
<dbReference type="Gene3D" id="6.10.140.2220">
    <property type="match status" value="1"/>
</dbReference>
<evidence type="ECO:0000256" key="1">
    <source>
        <dbReference type="SAM" id="MobiDB-lite"/>
    </source>
</evidence>
<dbReference type="AlphaFoldDB" id="A0A317AQ34"/>
<dbReference type="Pfam" id="PF01753">
    <property type="entry name" value="zf-MYND"/>
    <property type="match status" value="1"/>
</dbReference>
<dbReference type="PROSITE" id="PS50865">
    <property type="entry name" value="ZF_MYND_2"/>
    <property type="match status" value="1"/>
</dbReference>
<feature type="region of interest" description="Disordered" evidence="1">
    <location>
        <begin position="184"/>
        <end position="207"/>
    </location>
</feature>
<sequence>MANSNISDKAAAAVCEQYKKQTLLRCAGCQRSYYCSEDCQKTAWPTHKKDYKTMRAYEEAIIIPMTNETAAIMFHEDHFAPVQVRLRHTLHKPGYARIDMGSSIVITQEEEDQCQCLALGWFDATRDSTHNIGLDLDLGLDHTVRVHYRDDFVLDKSDEDEHMNDEGADDKDKLLVNKAILTSVGMPGRTHTQTPQQSSQDNLRPIS</sequence>
<evidence type="ECO:0000313" key="2">
    <source>
        <dbReference type="EMBL" id="KAF7567415.1"/>
    </source>
</evidence>